<dbReference type="PROSITE" id="PS00194">
    <property type="entry name" value="THIOREDOXIN_1"/>
    <property type="match status" value="1"/>
</dbReference>
<keyword evidence="1" id="KW-1015">Disulfide bond</keyword>
<keyword evidence="5" id="KW-1185">Reference proteome</keyword>
<sequence>MVKKPLAISMVVVVLMFALFAAMDKGSQPETSGSPVVHAAETGKPAPTFSLLNMEGKEVKLEDYKGKKVMLNFWATWCPPCKAEMPAMQQLYEKAGSSFEILAIAIDPENDVTGFVNEYELTFPILLDKNGTVNSNYGIISIPTTFLIDEDGKMQKKHIGMMTLEQMEEFMEP</sequence>
<accession>A0A0M2ST81</accession>
<dbReference type="Proteomes" id="UP000034166">
    <property type="component" value="Unassembled WGS sequence"/>
</dbReference>
<name>A0A0M2ST81_9BACI</name>
<dbReference type="RefSeq" id="WP_046524416.1">
    <property type="nucleotide sequence ID" value="NZ_LAYY01000015.1"/>
</dbReference>
<organism evidence="4 5">
    <name type="scientific">Mesobacillus campisalis</name>
    <dbReference type="NCBI Taxonomy" id="1408103"/>
    <lineage>
        <taxon>Bacteria</taxon>
        <taxon>Bacillati</taxon>
        <taxon>Bacillota</taxon>
        <taxon>Bacilli</taxon>
        <taxon>Bacillales</taxon>
        <taxon>Bacillaceae</taxon>
        <taxon>Mesobacillus</taxon>
    </lineage>
</organism>
<evidence type="ECO:0000259" key="3">
    <source>
        <dbReference type="PROSITE" id="PS51352"/>
    </source>
</evidence>
<dbReference type="PROSITE" id="PS51352">
    <property type="entry name" value="THIOREDOXIN_2"/>
    <property type="match status" value="1"/>
</dbReference>
<dbReference type="InterPro" id="IPR017937">
    <property type="entry name" value="Thioredoxin_CS"/>
</dbReference>
<feature type="signal peptide" evidence="2">
    <location>
        <begin position="1"/>
        <end position="21"/>
    </location>
</feature>
<dbReference type="InterPro" id="IPR013766">
    <property type="entry name" value="Thioredoxin_domain"/>
</dbReference>
<reference evidence="4 5" key="1">
    <citation type="submission" date="2015-04" db="EMBL/GenBank/DDBJ databases">
        <title>Taxonomic description and genome sequence of Bacillus campisalis sp. nov., a novel member of the genus Bacillus isolated from solar saltern.</title>
        <authorList>
            <person name="Mathan Kumar R."/>
            <person name="Kaur G."/>
            <person name="Kumar A."/>
            <person name="Singh N.K."/>
            <person name="Kaur N."/>
            <person name="Kumar N."/>
            <person name="Mayilraj S."/>
        </authorList>
    </citation>
    <scope>NUCLEOTIDE SEQUENCE [LARGE SCALE GENOMIC DNA]</scope>
    <source>
        <strain evidence="4 5">SA2-6</strain>
    </source>
</reference>
<dbReference type="PANTHER" id="PTHR42852:SF17">
    <property type="entry name" value="THIOREDOXIN-LIKE PROTEIN HI_1115"/>
    <property type="match status" value="1"/>
</dbReference>
<evidence type="ECO:0000256" key="2">
    <source>
        <dbReference type="SAM" id="SignalP"/>
    </source>
</evidence>
<dbReference type="InterPro" id="IPR000866">
    <property type="entry name" value="AhpC/TSA"/>
</dbReference>
<dbReference type="CDD" id="cd02966">
    <property type="entry name" value="TlpA_like_family"/>
    <property type="match status" value="1"/>
</dbReference>
<dbReference type="OrthoDB" id="25753at2"/>
<proteinExistence type="predicted"/>
<dbReference type="PATRIC" id="fig|1408103.3.peg.3156"/>
<dbReference type="EMBL" id="LAYY01000015">
    <property type="protein sequence ID" value="KKK37323.1"/>
    <property type="molecule type" value="Genomic_DNA"/>
</dbReference>
<protein>
    <submittedName>
        <fullName evidence="4">Alkyl hydroperoxide reductase</fullName>
    </submittedName>
</protein>
<dbReference type="AlphaFoldDB" id="A0A0M2ST81"/>
<dbReference type="GO" id="GO:0016209">
    <property type="term" value="F:antioxidant activity"/>
    <property type="evidence" value="ECO:0007669"/>
    <property type="project" value="InterPro"/>
</dbReference>
<dbReference type="Gene3D" id="3.40.30.10">
    <property type="entry name" value="Glutaredoxin"/>
    <property type="match status" value="1"/>
</dbReference>
<dbReference type="InterPro" id="IPR050553">
    <property type="entry name" value="Thioredoxin_ResA/DsbE_sf"/>
</dbReference>
<evidence type="ECO:0000313" key="4">
    <source>
        <dbReference type="EMBL" id="KKK37323.1"/>
    </source>
</evidence>
<dbReference type="InterPro" id="IPR036249">
    <property type="entry name" value="Thioredoxin-like_sf"/>
</dbReference>
<feature type="domain" description="Thioredoxin" evidence="3">
    <location>
        <begin position="40"/>
        <end position="173"/>
    </location>
</feature>
<keyword evidence="2" id="KW-0732">Signal</keyword>
<gene>
    <name evidence="4" type="ORF">WQ57_14035</name>
</gene>
<evidence type="ECO:0000256" key="1">
    <source>
        <dbReference type="ARBA" id="ARBA00023157"/>
    </source>
</evidence>
<dbReference type="PANTHER" id="PTHR42852">
    <property type="entry name" value="THIOL:DISULFIDE INTERCHANGE PROTEIN DSBE"/>
    <property type="match status" value="1"/>
</dbReference>
<dbReference type="Pfam" id="PF00578">
    <property type="entry name" value="AhpC-TSA"/>
    <property type="match status" value="1"/>
</dbReference>
<comment type="caution">
    <text evidence="4">The sequence shown here is derived from an EMBL/GenBank/DDBJ whole genome shotgun (WGS) entry which is preliminary data.</text>
</comment>
<dbReference type="GO" id="GO:0016491">
    <property type="term" value="F:oxidoreductase activity"/>
    <property type="evidence" value="ECO:0007669"/>
    <property type="project" value="InterPro"/>
</dbReference>
<evidence type="ECO:0000313" key="5">
    <source>
        <dbReference type="Proteomes" id="UP000034166"/>
    </source>
</evidence>
<dbReference type="SUPFAM" id="SSF52833">
    <property type="entry name" value="Thioredoxin-like"/>
    <property type="match status" value="1"/>
</dbReference>
<feature type="chain" id="PRO_5038703960" evidence="2">
    <location>
        <begin position="22"/>
        <end position="173"/>
    </location>
</feature>